<reference evidence="1 2" key="1">
    <citation type="submission" date="2021-06" db="EMBL/GenBank/DDBJ databases">
        <authorList>
            <person name="Kallberg Y."/>
            <person name="Tangrot J."/>
            <person name="Rosling A."/>
        </authorList>
    </citation>
    <scope>NUCLEOTIDE SEQUENCE [LARGE SCALE GENOMIC DNA]</scope>
    <source>
        <strain evidence="1 2">120-4 pot B 10/14</strain>
    </source>
</reference>
<comment type="caution">
    <text evidence="1">The sequence shown here is derived from an EMBL/GenBank/DDBJ whole genome shotgun (WGS) entry which is preliminary data.</text>
</comment>
<feature type="non-terminal residue" evidence="1">
    <location>
        <position position="1"/>
    </location>
</feature>
<proteinExistence type="predicted"/>
<name>A0ABN7XAM6_GIGMA</name>
<keyword evidence="2" id="KW-1185">Reference proteome</keyword>
<sequence length="96" mass="11685">PIYSIETYYQIDLIRMIVLQGLRPSIPDDIPQFYQNLMDCCWDQNPLLRPNAEEILPQLWDWHINVTIQKQIDKYDQIRCKKEIKENIQYNPELYT</sequence>
<dbReference type="Gene3D" id="1.10.510.10">
    <property type="entry name" value="Transferase(Phosphotransferase) domain 1"/>
    <property type="match status" value="1"/>
</dbReference>
<organism evidence="1 2">
    <name type="scientific">Gigaspora margarita</name>
    <dbReference type="NCBI Taxonomy" id="4874"/>
    <lineage>
        <taxon>Eukaryota</taxon>
        <taxon>Fungi</taxon>
        <taxon>Fungi incertae sedis</taxon>
        <taxon>Mucoromycota</taxon>
        <taxon>Glomeromycotina</taxon>
        <taxon>Glomeromycetes</taxon>
        <taxon>Diversisporales</taxon>
        <taxon>Gigasporaceae</taxon>
        <taxon>Gigaspora</taxon>
    </lineage>
</organism>
<dbReference type="EMBL" id="CAJVQB010109538">
    <property type="protein sequence ID" value="CAG8852067.1"/>
    <property type="molecule type" value="Genomic_DNA"/>
</dbReference>
<evidence type="ECO:0000313" key="1">
    <source>
        <dbReference type="EMBL" id="CAG8852067.1"/>
    </source>
</evidence>
<dbReference type="InterPro" id="IPR011009">
    <property type="entry name" value="Kinase-like_dom_sf"/>
</dbReference>
<feature type="non-terminal residue" evidence="1">
    <location>
        <position position="96"/>
    </location>
</feature>
<accession>A0ABN7XAM6</accession>
<gene>
    <name evidence="1" type="ORF">GMARGA_LOCUS41048</name>
</gene>
<protein>
    <submittedName>
        <fullName evidence="1">42529_t:CDS:1</fullName>
    </submittedName>
</protein>
<dbReference type="SUPFAM" id="SSF56112">
    <property type="entry name" value="Protein kinase-like (PK-like)"/>
    <property type="match status" value="1"/>
</dbReference>
<evidence type="ECO:0000313" key="2">
    <source>
        <dbReference type="Proteomes" id="UP000789901"/>
    </source>
</evidence>
<dbReference type="Proteomes" id="UP000789901">
    <property type="component" value="Unassembled WGS sequence"/>
</dbReference>